<dbReference type="InterPro" id="IPR029058">
    <property type="entry name" value="AB_hydrolase_fold"/>
</dbReference>
<keyword evidence="3" id="KW-0858">Xylan degradation</keyword>
<evidence type="ECO:0000256" key="2">
    <source>
        <dbReference type="ARBA" id="ARBA00022487"/>
    </source>
</evidence>
<evidence type="ECO:0000256" key="5">
    <source>
        <dbReference type="ARBA" id="ARBA00022729"/>
    </source>
</evidence>
<dbReference type="EMBL" id="JBBXMP010000082">
    <property type="protein sequence ID" value="KAL0063402.1"/>
    <property type="molecule type" value="Genomic_DNA"/>
</dbReference>
<name>A0ABR2ZSU1_9AGAR</name>
<dbReference type="SUPFAM" id="SSF53474">
    <property type="entry name" value="alpha/beta-Hydrolases"/>
    <property type="match status" value="1"/>
</dbReference>
<keyword evidence="3" id="KW-0624">Polysaccharide degradation</keyword>
<comment type="catalytic activity">
    <reaction evidence="9">
        <text>feruloyl-polysaccharide + H2O = ferulate + polysaccharide.</text>
        <dbReference type="EC" id="3.1.1.73"/>
    </reaction>
</comment>
<dbReference type="Proteomes" id="UP001437256">
    <property type="component" value="Unassembled WGS sequence"/>
</dbReference>
<keyword evidence="12" id="KW-1185">Reference proteome</keyword>
<evidence type="ECO:0000256" key="9">
    <source>
        <dbReference type="ARBA" id="ARBA00034075"/>
    </source>
</evidence>
<comment type="caution">
    <text evidence="11">The sequence shown here is derived from an EMBL/GenBank/DDBJ whole genome shotgun (WGS) entry which is preliminary data.</text>
</comment>
<keyword evidence="5" id="KW-0732">Signal</keyword>
<evidence type="ECO:0000256" key="10">
    <source>
        <dbReference type="RuleBase" id="RU361238"/>
    </source>
</evidence>
<dbReference type="Pfam" id="PF07519">
    <property type="entry name" value="Tannase"/>
    <property type="match status" value="2"/>
</dbReference>
<comment type="similarity">
    <text evidence="1 10">Belongs to the tannase family.</text>
</comment>
<evidence type="ECO:0000256" key="7">
    <source>
        <dbReference type="ARBA" id="ARBA00022837"/>
    </source>
</evidence>
<keyword evidence="6 10" id="KW-0378">Hydrolase</keyword>
<dbReference type="InterPro" id="IPR011118">
    <property type="entry name" value="Tannase/feruloyl_esterase"/>
</dbReference>
<organism evidence="11 12">
    <name type="scientific">Marasmius tenuissimus</name>
    <dbReference type="NCBI Taxonomy" id="585030"/>
    <lineage>
        <taxon>Eukaryota</taxon>
        <taxon>Fungi</taxon>
        <taxon>Dikarya</taxon>
        <taxon>Basidiomycota</taxon>
        <taxon>Agaricomycotina</taxon>
        <taxon>Agaricomycetes</taxon>
        <taxon>Agaricomycetidae</taxon>
        <taxon>Agaricales</taxon>
        <taxon>Marasmiineae</taxon>
        <taxon>Marasmiaceae</taxon>
        <taxon>Marasmius</taxon>
    </lineage>
</organism>
<dbReference type="PANTHER" id="PTHR33938">
    <property type="entry name" value="FERULOYL ESTERASE B-RELATED"/>
    <property type="match status" value="1"/>
</dbReference>
<evidence type="ECO:0000256" key="1">
    <source>
        <dbReference type="ARBA" id="ARBA00006249"/>
    </source>
</evidence>
<evidence type="ECO:0000256" key="6">
    <source>
        <dbReference type="ARBA" id="ARBA00022801"/>
    </source>
</evidence>
<evidence type="ECO:0000313" key="11">
    <source>
        <dbReference type="EMBL" id="KAL0063402.1"/>
    </source>
</evidence>
<sequence>MRSAPHQSTIRFGVQPWLRELRPSTEHVRLDVQQTWREKLALNSNRPPKHPPPGFINSLFVENKVTDMLPFIAPFSLLSTLQLASSFDFEAACTLSNLSNTRFSNKTTLFDASLVPAGSTLQFPDADASCAAAPQPIVADMCRITMLVETSESSSINMEAWLPRNWTGRLLSLGNSALGGCIEYEDLAYTSSLGFKAVSANNGHNGTSGAAFENSPQVLADFAYRSVHMGVVIGKELTKAFYGQKHTKSYYSGCSTGGQQGIKSVEDFPEDFDGEPPLSILTPSSLGSAISLPGGETNPYLLQALSGEPSILAAKWFEYAVYNSSFDPKMLTMEDYKYAIRSNPFNIATFKGDVCPFRERGGKVLVYHGQADGLTTPKILERYHEQVQEVSGGDPKDLDEYFRLFRISGMEHCFGGPGAWEIGATGSSALSVDADKNVLVALVKWVERGEGPETIEGVKYFAVQAFL</sequence>
<keyword evidence="4" id="KW-0479">Metal-binding</keyword>
<keyword evidence="7" id="KW-0106">Calcium</keyword>
<dbReference type="EC" id="3.1.1.-" evidence="10"/>
<evidence type="ECO:0000313" key="12">
    <source>
        <dbReference type="Proteomes" id="UP001437256"/>
    </source>
</evidence>
<evidence type="ECO:0000256" key="4">
    <source>
        <dbReference type="ARBA" id="ARBA00022723"/>
    </source>
</evidence>
<gene>
    <name evidence="11" type="ORF">AAF712_009711</name>
</gene>
<evidence type="ECO:0000256" key="8">
    <source>
        <dbReference type="ARBA" id="ARBA00023157"/>
    </source>
</evidence>
<evidence type="ECO:0000256" key="3">
    <source>
        <dbReference type="ARBA" id="ARBA00022651"/>
    </source>
</evidence>
<accession>A0ABR2ZSU1</accession>
<dbReference type="PANTHER" id="PTHR33938:SF15">
    <property type="entry name" value="FERULOYL ESTERASE B-RELATED"/>
    <property type="match status" value="1"/>
</dbReference>
<protein>
    <recommendedName>
        <fullName evidence="10">Carboxylic ester hydrolase</fullName>
        <ecNumber evidence="10">3.1.1.-</ecNumber>
    </recommendedName>
</protein>
<proteinExistence type="inferred from homology"/>
<reference evidence="11 12" key="1">
    <citation type="submission" date="2024-05" db="EMBL/GenBank/DDBJ databases">
        <title>A draft genome resource for the thread blight pathogen Marasmius tenuissimus strain MS-2.</title>
        <authorList>
            <person name="Yulfo-Soto G.E."/>
            <person name="Baruah I.K."/>
            <person name="Amoako-Attah I."/>
            <person name="Bukari Y."/>
            <person name="Meinhardt L.W."/>
            <person name="Bailey B.A."/>
            <person name="Cohen S.P."/>
        </authorList>
    </citation>
    <scope>NUCLEOTIDE SEQUENCE [LARGE SCALE GENOMIC DNA]</scope>
    <source>
        <strain evidence="11 12">MS-2</strain>
    </source>
</reference>
<keyword evidence="3" id="KW-0119">Carbohydrate metabolism</keyword>
<keyword evidence="8" id="KW-1015">Disulfide bond</keyword>
<keyword evidence="2" id="KW-0719">Serine esterase</keyword>